<dbReference type="EMBL" id="BAABJZ010000002">
    <property type="protein sequence ID" value="GAA4871421.1"/>
    <property type="molecule type" value="Genomic_DNA"/>
</dbReference>
<feature type="chain" id="PRO_5046261495" description="Secreted protein" evidence="1">
    <location>
        <begin position="17"/>
        <end position="85"/>
    </location>
</feature>
<gene>
    <name evidence="2" type="ORF">GCM10023333_00250</name>
</gene>
<feature type="signal peptide" evidence="1">
    <location>
        <begin position="1"/>
        <end position="16"/>
    </location>
</feature>
<keyword evidence="1" id="KW-0732">Signal</keyword>
<dbReference type="RefSeq" id="WP_345332031.1">
    <property type="nucleotide sequence ID" value="NZ_BAABJZ010000002.1"/>
</dbReference>
<proteinExistence type="predicted"/>
<evidence type="ECO:0000313" key="2">
    <source>
        <dbReference type="EMBL" id="GAA4871421.1"/>
    </source>
</evidence>
<reference evidence="3" key="1">
    <citation type="journal article" date="2019" name="Int. J. Syst. Evol. Microbiol.">
        <title>The Global Catalogue of Microorganisms (GCM) 10K type strain sequencing project: providing services to taxonomists for standard genome sequencing and annotation.</title>
        <authorList>
            <consortium name="The Broad Institute Genomics Platform"/>
            <consortium name="The Broad Institute Genome Sequencing Center for Infectious Disease"/>
            <person name="Wu L."/>
            <person name="Ma J."/>
        </authorList>
    </citation>
    <scope>NUCLEOTIDE SEQUENCE [LARGE SCALE GENOMIC DNA]</scope>
    <source>
        <strain evidence="3">JCM 18401</strain>
    </source>
</reference>
<evidence type="ECO:0000313" key="3">
    <source>
        <dbReference type="Proteomes" id="UP001499988"/>
    </source>
</evidence>
<accession>A0ABP9EAT8</accession>
<comment type="caution">
    <text evidence="2">The sequence shown here is derived from an EMBL/GenBank/DDBJ whole genome shotgun (WGS) entry which is preliminary data.</text>
</comment>
<dbReference type="Proteomes" id="UP001499988">
    <property type="component" value="Unassembled WGS sequence"/>
</dbReference>
<keyword evidence="3" id="KW-1185">Reference proteome</keyword>
<evidence type="ECO:0008006" key="4">
    <source>
        <dbReference type="Google" id="ProtNLM"/>
    </source>
</evidence>
<name>A0ABP9EAT8_9GAMM</name>
<protein>
    <recommendedName>
        <fullName evidence="4">Secreted protein</fullName>
    </recommendedName>
</protein>
<evidence type="ECO:0000256" key="1">
    <source>
        <dbReference type="SAM" id="SignalP"/>
    </source>
</evidence>
<sequence length="85" mass="9596">MAVWILALALVAPLHAQTHHHEHDSSVIELCDFFVHQHQLTQLLSVDWHWPDSNSRALCSDAVEPPRHNCATTKGYLARAPPRLS</sequence>
<organism evidence="2 3">
    <name type="scientific">Ferrimonas pelagia</name>
    <dbReference type="NCBI Taxonomy" id="1177826"/>
    <lineage>
        <taxon>Bacteria</taxon>
        <taxon>Pseudomonadati</taxon>
        <taxon>Pseudomonadota</taxon>
        <taxon>Gammaproteobacteria</taxon>
        <taxon>Alteromonadales</taxon>
        <taxon>Ferrimonadaceae</taxon>
        <taxon>Ferrimonas</taxon>
    </lineage>
</organism>